<reference evidence="4" key="1">
    <citation type="journal article" date="2012" name="PLoS Genet.">
        <title>The genomes of the fungal plant pathogens Cladosporium fulvum and Dothistroma septosporum reveal adaptation to different hosts and lifestyles but also signatures of common ancestry.</title>
        <authorList>
            <person name="de Wit P.J.G.M."/>
            <person name="van der Burgt A."/>
            <person name="Oekmen B."/>
            <person name="Stergiopoulos I."/>
            <person name="Abd-Elsalam K.A."/>
            <person name="Aerts A.L."/>
            <person name="Bahkali A.H."/>
            <person name="Beenen H.G."/>
            <person name="Chettri P."/>
            <person name="Cox M.P."/>
            <person name="Datema E."/>
            <person name="de Vries R.P."/>
            <person name="Dhillon B."/>
            <person name="Ganley A.R."/>
            <person name="Griffiths S.A."/>
            <person name="Guo Y."/>
            <person name="Hamelin R.C."/>
            <person name="Henrissat B."/>
            <person name="Kabir M.S."/>
            <person name="Jashni M.K."/>
            <person name="Kema G."/>
            <person name="Klaubauf S."/>
            <person name="Lapidus A."/>
            <person name="Levasseur A."/>
            <person name="Lindquist E."/>
            <person name="Mehrabi R."/>
            <person name="Ohm R.A."/>
            <person name="Owen T.J."/>
            <person name="Salamov A."/>
            <person name="Schwelm A."/>
            <person name="Schijlen E."/>
            <person name="Sun H."/>
            <person name="van den Burg H.A."/>
            <person name="van Ham R.C.H.J."/>
            <person name="Zhang S."/>
            <person name="Goodwin S.B."/>
            <person name="Grigoriev I.V."/>
            <person name="Collemare J."/>
            <person name="Bradshaw R.E."/>
        </authorList>
    </citation>
    <scope>NUCLEOTIDE SEQUENCE [LARGE SCALE GENOMIC DNA]</scope>
    <source>
        <strain evidence="4">NZE10 / CBS 128990</strain>
    </source>
</reference>
<dbReference type="Proteomes" id="UP000016933">
    <property type="component" value="Unassembled WGS sequence"/>
</dbReference>
<evidence type="ECO:0000313" key="3">
    <source>
        <dbReference type="EMBL" id="EME40516.1"/>
    </source>
</evidence>
<feature type="region of interest" description="Disordered" evidence="1">
    <location>
        <begin position="1"/>
        <end position="26"/>
    </location>
</feature>
<dbReference type="OMA" id="PWIQTLK"/>
<evidence type="ECO:0000313" key="4">
    <source>
        <dbReference type="Proteomes" id="UP000016933"/>
    </source>
</evidence>
<feature type="domain" description="Glutamine amidotransferase" evidence="2">
    <location>
        <begin position="86"/>
        <end position="236"/>
    </location>
</feature>
<accession>N1PGQ9</accession>
<dbReference type="PANTHER" id="PTHR42695:SF5">
    <property type="entry name" value="GLUTAMINE AMIDOTRANSFERASE YLR126C-RELATED"/>
    <property type="match status" value="1"/>
</dbReference>
<dbReference type="PANTHER" id="PTHR42695">
    <property type="entry name" value="GLUTAMINE AMIDOTRANSFERASE YLR126C-RELATED"/>
    <property type="match status" value="1"/>
</dbReference>
<dbReference type="OrthoDB" id="92161at2759"/>
<dbReference type="Gene3D" id="3.40.50.880">
    <property type="match status" value="1"/>
</dbReference>
<evidence type="ECO:0000256" key="1">
    <source>
        <dbReference type="SAM" id="MobiDB-lite"/>
    </source>
</evidence>
<dbReference type="InterPro" id="IPR029062">
    <property type="entry name" value="Class_I_gatase-like"/>
</dbReference>
<evidence type="ECO:0000259" key="2">
    <source>
        <dbReference type="Pfam" id="PF00117"/>
    </source>
</evidence>
<dbReference type="EMBL" id="KB446543">
    <property type="protein sequence ID" value="EME40516.1"/>
    <property type="molecule type" value="Genomic_DNA"/>
</dbReference>
<protein>
    <recommendedName>
        <fullName evidence="2">Glutamine amidotransferase domain-containing protein</fullName>
    </recommendedName>
</protein>
<dbReference type="PROSITE" id="PS51273">
    <property type="entry name" value="GATASE_TYPE_1"/>
    <property type="match status" value="1"/>
</dbReference>
<sequence>MTHLTPRLGLSQAPTPPQAQLQAESKSQARFSQAMRPPLRIAVLECDTPIGKTLEKYGGYGNLFKELLERGSRKVAEDDGVKEPELDIRKYDVVNHEVYPKLKDVDAVLLTGSRHNSFDDDPWILKLVEFTKRVLAQDRVRLIGVCFGHQIIGRALDVKVDRSDRGWEISVTDVKLTEKGRKLFGIDELAIHQMHRDIVYEYPEGIEALGHSPRCDVQGMYAKDRLITVQGHPEFNGDIVEELLVNRHDRGIFDDAMYEDGVKRVRNHHDGVSVAAAFIRFLLED</sequence>
<reference evidence="3 4" key="2">
    <citation type="journal article" date="2012" name="PLoS Pathog.">
        <title>Diverse lifestyles and strategies of plant pathogenesis encoded in the genomes of eighteen Dothideomycetes fungi.</title>
        <authorList>
            <person name="Ohm R.A."/>
            <person name="Feau N."/>
            <person name="Henrissat B."/>
            <person name="Schoch C.L."/>
            <person name="Horwitz B.A."/>
            <person name="Barry K.W."/>
            <person name="Condon B.J."/>
            <person name="Copeland A.C."/>
            <person name="Dhillon B."/>
            <person name="Glaser F."/>
            <person name="Hesse C.N."/>
            <person name="Kosti I."/>
            <person name="LaButti K."/>
            <person name="Lindquist E.A."/>
            <person name="Lucas S."/>
            <person name="Salamov A.A."/>
            <person name="Bradshaw R.E."/>
            <person name="Ciuffetti L."/>
            <person name="Hamelin R.C."/>
            <person name="Kema G.H.J."/>
            <person name="Lawrence C."/>
            <person name="Scott J.A."/>
            <person name="Spatafora J.W."/>
            <person name="Turgeon B.G."/>
            <person name="de Wit P.J.G.M."/>
            <person name="Zhong S."/>
            <person name="Goodwin S.B."/>
            <person name="Grigoriev I.V."/>
        </authorList>
    </citation>
    <scope>NUCLEOTIDE SEQUENCE [LARGE SCALE GENOMIC DNA]</scope>
    <source>
        <strain evidence="4">NZE10 / CBS 128990</strain>
    </source>
</reference>
<dbReference type="Pfam" id="PF00117">
    <property type="entry name" value="GATase"/>
    <property type="match status" value="1"/>
</dbReference>
<dbReference type="STRING" id="675120.N1PGQ9"/>
<dbReference type="HOGENOM" id="CLU_054974_0_2_1"/>
<organism evidence="3 4">
    <name type="scientific">Dothistroma septosporum (strain NZE10 / CBS 128990)</name>
    <name type="common">Red band needle blight fungus</name>
    <name type="synonym">Mycosphaerella pini</name>
    <dbReference type="NCBI Taxonomy" id="675120"/>
    <lineage>
        <taxon>Eukaryota</taxon>
        <taxon>Fungi</taxon>
        <taxon>Dikarya</taxon>
        <taxon>Ascomycota</taxon>
        <taxon>Pezizomycotina</taxon>
        <taxon>Dothideomycetes</taxon>
        <taxon>Dothideomycetidae</taxon>
        <taxon>Mycosphaerellales</taxon>
        <taxon>Mycosphaerellaceae</taxon>
        <taxon>Dothistroma</taxon>
    </lineage>
</organism>
<gene>
    <name evidence="3" type="ORF">DOTSEDRAFT_74172</name>
</gene>
<keyword evidence="4" id="KW-1185">Reference proteome</keyword>
<dbReference type="AlphaFoldDB" id="N1PGQ9"/>
<dbReference type="GO" id="GO:0005634">
    <property type="term" value="C:nucleus"/>
    <property type="evidence" value="ECO:0007669"/>
    <property type="project" value="TreeGrafter"/>
</dbReference>
<dbReference type="GO" id="GO:0005829">
    <property type="term" value="C:cytosol"/>
    <property type="evidence" value="ECO:0007669"/>
    <property type="project" value="TreeGrafter"/>
</dbReference>
<proteinExistence type="predicted"/>
<dbReference type="InterPro" id="IPR017926">
    <property type="entry name" value="GATASE"/>
</dbReference>
<name>N1PGQ9_DOTSN</name>
<dbReference type="eggNOG" id="KOG3179">
    <property type="taxonomic scope" value="Eukaryota"/>
</dbReference>
<dbReference type="SUPFAM" id="SSF52317">
    <property type="entry name" value="Class I glutamine amidotransferase-like"/>
    <property type="match status" value="1"/>
</dbReference>
<dbReference type="InterPro" id="IPR044992">
    <property type="entry name" value="ChyE-like"/>
</dbReference>
<dbReference type="CDD" id="cd01741">
    <property type="entry name" value="GATase1_1"/>
    <property type="match status" value="1"/>
</dbReference>